<comment type="caution">
    <text evidence="2">The sequence shown here is derived from an EMBL/GenBank/DDBJ whole genome shotgun (WGS) entry which is preliminary data.</text>
</comment>
<sequence length="102" mass="11091">MVDGLNDRGGQEGGLPEVTRATPSIQEEAFLHAPDEADIEIGTKDPESTTIEEIRGSSSSIQVAKVQTKIPQSVPRATRLSLPKERERYDDGRSLRSCHCGS</sequence>
<evidence type="ECO:0000313" key="2">
    <source>
        <dbReference type="EMBL" id="KAL0010850.1"/>
    </source>
</evidence>
<gene>
    <name evidence="2" type="ORF">SO802_005958</name>
</gene>
<reference evidence="2 3" key="1">
    <citation type="submission" date="2024-01" db="EMBL/GenBank/DDBJ databases">
        <title>A telomere-to-telomere, gap-free genome of sweet tea (Lithocarpus litseifolius).</title>
        <authorList>
            <person name="Zhou J."/>
        </authorList>
    </citation>
    <scope>NUCLEOTIDE SEQUENCE [LARGE SCALE GENOMIC DNA]</scope>
    <source>
        <strain evidence="2">Zhou-2022a</strain>
        <tissue evidence="2">Leaf</tissue>
    </source>
</reference>
<proteinExistence type="predicted"/>
<feature type="compositionally biased region" description="Basic and acidic residues" evidence="1">
    <location>
        <begin position="1"/>
        <end position="10"/>
    </location>
</feature>
<feature type="compositionally biased region" description="Basic and acidic residues" evidence="1">
    <location>
        <begin position="82"/>
        <end position="94"/>
    </location>
</feature>
<dbReference type="Proteomes" id="UP001459277">
    <property type="component" value="Unassembled WGS sequence"/>
</dbReference>
<name>A0AAW2DNG7_9ROSI</name>
<feature type="region of interest" description="Disordered" evidence="1">
    <location>
        <begin position="1"/>
        <end position="22"/>
    </location>
</feature>
<protein>
    <submittedName>
        <fullName evidence="2">Uncharacterized protein</fullName>
    </submittedName>
</protein>
<keyword evidence="3" id="KW-1185">Reference proteome</keyword>
<organism evidence="2 3">
    <name type="scientific">Lithocarpus litseifolius</name>
    <dbReference type="NCBI Taxonomy" id="425828"/>
    <lineage>
        <taxon>Eukaryota</taxon>
        <taxon>Viridiplantae</taxon>
        <taxon>Streptophyta</taxon>
        <taxon>Embryophyta</taxon>
        <taxon>Tracheophyta</taxon>
        <taxon>Spermatophyta</taxon>
        <taxon>Magnoliopsida</taxon>
        <taxon>eudicotyledons</taxon>
        <taxon>Gunneridae</taxon>
        <taxon>Pentapetalae</taxon>
        <taxon>rosids</taxon>
        <taxon>fabids</taxon>
        <taxon>Fagales</taxon>
        <taxon>Fagaceae</taxon>
        <taxon>Lithocarpus</taxon>
    </lineage>
</organism>
<accession>A0AAW2DNG7</accession>
<dbReference type="EMBL" id="JAZDWU010000002">
    <property type="protein sequence ID" value="KAL0010850.1"/>
    <property type="molecule type" value="Genomic_DNA"/>
</dbReference>
<evidence type="ECO:0000256" key="1">
    <source>
        <dbReference type="SAM" id="MobiDB-lite"/>
    </source>
</evidence>
<evidence type="ECO:0000313" key="3">
    <source>
        <dbReference type="Proteomes" id="UP001459277"/>
    </source>
</evidence>
<dbReference type="AlphaFoldDB" id="A0AAW2DNG7"/>
<feature type="region of interest" description="Disordered" evidence="1">
    <location>
        <begin position="82"/>
        <end position="102"/>
    </location>
</feature>